<comment type="caution">
    <text evidence="4">The sequence shown here is derived from an EMBL/GenBank/DDBJ whole genome shotgun (WGS) entry which is preliminary data.</text>
</comment>
<feature type="chain" id="PRO_5013208179" evidence="3">
    <location>
        <begin position="18"/>
        <end position="376"/>
    </location>
</feature>
<dbReference type="RefSeq" id="WP_085636763.1">
    <property type="nucleotide sequence ID" value="NZ_JFKC01000007.1"/>
</dbReference>
<organism evidence="4 5">
    <name type="scientific">Marivita geojedonensis</name>
    <dbReference type="NCBI Taxonomy" id="1123756"/>
    <lineage>
        <taxon>Bacteria</taxon>
        <taxon>Pseudomonadati</taxon>
        <taxon>Pseudomonadota</taxon>
        <taxon>Alphaproteobacteria</taxon>
        <taxon>Rhodobacterales</taxon>
        <taxon>Roseobacteraceae</taxon>
        <taxon>Marivita</taxon>
    </lineage>
</organism>
<dbReference type="OrthoDB" id="9809144at2"/>
<feature type="signal peptide" evidence="3">
    <location>
        <begin position="1"/>
        <end position="17"/>
    </location>
</feature>
<dbReference type="STRING" id="1123756.MGEO_10200"/>
<dbReference type="EMBL" id="JFKC01000007">
    <property type="protein sequence ID" value="OSQ51080.1"/>
    <property type="molecule type" value="Genomic_DNA"/>
</dbReference>
<dbReference type="SUPFAM" id="SSF51261">
    <property type="entry name" value="Duplicated hybrid motif"/>
    <property type="match status" value="1"/>
</dbReference>
<proteinExistence type="predicted"/>
<dbReference type="Proteomes" id="UP000193926">
    <property type="component" value="Unassembled WGS sequence"/>
</dbReference>
<evidence type="ECO:0000256" key="3">
    <source>
        <dbReference type="SAM" id="SignalP"/>
    </source>
</evidence>
<gene>
    <name evidence="4" type="ORF">MGEO_10200</name>
</gene>
<dbReference type="AlphaFoldDB" id="A0A1X4NLE1"/>
<evidence type="ECO:0000313" key="4">
    <source>
        <dbReference type="EMBL" id="OSQ51080.1"/>
    </source>
</evidence>
<name>A0A1X4NLE1_9RHOB</name>
<evidence type="ECO:0000313" key="5">
    <source>
        <dbReference type="Proteomes" id="UP000193926"/>
    </source>
</evidence>
<reference evidence="4 5" key="1">
    <citation type="submission" date="2014-03" db="EMBL/GenBank/DDBJ databases">
        <title>The draft genome sequence of Marivita geojedonensis KCTC 23882.</title>
        <authorList>
            <person name="Lai Q."/>
            <person name="Shao Z."/>
        </authorList>
    </citation>
    <scope>NUCLEOTIDE SEQUENCE [LARGE SCALE GENOMIC DNA]</scope>
    <source>
        <strain evidence="4 5">DPG-138</strain>
    </source>
</reference>
<keyword evidence="5" id="KW-1185">Reference proteome</keyword>
<keyword evidence="3" id="KW-0732">Signal</keyword>
<evidence type="ECO:0000256" key="1">
    <source>
        <dbReference type="SAM" id="Coils"/>
    </source>
</evidence>
<accession>A0A1X4NLE1</accession>
<evidence type="ECO:0000256" key="2">
    <source>
        <dbReference type="SAM" id="MobiDB-lite"/>
    </source>
</evidence>
<feature type="region of interest" description="Disordered" evidence="2">
    <location>
        <begin position="320"/>
        <end position="343"/>
    </location>
</feature>
<dbReference type="InterPro" id="IPR011055">
    <property type="entry name" value="Dup_hybrid_motif"/>
</dbReference>
<feature type="coiled-coil region" evidence="1">
    <location>
        <begin position="21"/>
        <end position="51"/>
    </location>
</feature>
<dbReference type="Gene3D" id="2.70.70.10">
    <property type="entry name" value="Glucose Permease (Domain IIA)"/>
    <property type="match status" value="1"/>
</dbReference>
<sequence>MRLLAVLICLIGTPIAAQTPAEAAKSAMRQLEEATARLDAADTARDRVRALTEAVQAFETGLAAMRDGLRAASIRETELRRDLDARDAEVTRLLAALSALGNTAGPKSFVHPDGPIGAARAGLLMASVTPALSDAAADLRADVEEASVLRQLQQDAANTLQSGLANVQAARAQLSQAMADRTDLPRKFTEDPVKTALLIAATETLDGFAAGLSQISENETDLDLPATRNRKGTLPLPVAGEILRRAGETDAAGVTRPGVLIATRPRALVTTPTAATIRYRGPLLDYGLVSILEPEPDILFVFAGLDTVFGETGEVLPEGSPVGLMGGPEGSPDDIQSPSGERAGEALSETLYIEVRLGDTPEDPLGWFTDDKGRTE</sequence>
<keyword evidence="1" id="KW-0175">Coiled coil</keyword>
<protein>
    <submittedName>
        <fullName evidence="4">Peptidase M23B</fullName>
    </submittedName>
</protein>